<dbReference type="STRING" id="676599.ARC20_04695"/>
<dbReference type="CDD" id="cd00093">
    <property type="entry name" value="HTH_XRE"/>
    <property type="match status" value="1"/>
</dbReference>
<keyword evidence="7" id="KW-1185">Reference proteome</keyword>
<organism evidence="6 7">
    <name type="scientific">Stenotrophomonas panacihumi</name>
    <dbReference type="NCBI Taxonomy" id="676599"/>
    <lineage>
        <taxon>Bacteria</taxon>
        <taxon>Pseudomonadati</taxon>
        <taxon>Pseudomonadota</taxon>
        <taxon>Gammaproteobacteria</taxon>
        <taxon>Lysobacterales</taxon>
        <taxon>Lysobacteraceae</taxon>
        <taxon>Stenotrophomonas</taxon>
    </lineage>
</organism>
<proteinExistence type="inferred from homology"/>
<keyword evidence="2" id="KW-0805">Transcription regulation</keyword>
<sequence>MPVSQRQLGLRLQRLRQRHGLTQAELARRLGLSPSYLNQIERNQRPLTLAVQQRLKDTLGEIGGLLDRDDPAALVDPLEDTLRALGHTAVSPTELRALAGNLPQVANALLDLHREHRHLQERAAALELQLGGSHGATPLLSPGDHVRDHFNRERNYIPELDERAEALYAEHGLTPDTLAPRLRQLLADRHGLRVRVDGQAGDKRMYDAATRTLWLPAWLQPGQQAFQMAAQLALLEHGTLIDLLIARAGFDDAERIALARIGFSNYYAGALVMPYGEFLRSAEDSRYDIEWLAQRFAVGFEAVCHRLSTLQRRNAPGLPVFFMRVDRAGNVSKRHSSTDFHFSQVGGTCPLWIVYEAFNQPGRILTQVARMPDGRQHFWLARQVSSGPPGFGQPRKTFALALGCDLRHAGRWVYSRGLDLQGGSAVPIGPGCLTCERMDCLQRAFPPLRRLGPG</sequence>
<dbReference type="OrthoDB" id="1123084at2"/>
<keyword evidence="4" id="KW-0804">Transcription</keyword>
<name>A0A0R0AN87_9GAMM</name>
<dbReference type="InterPro" id="IPR010982">
    <property type="entry name" value="Lambda_DNA-bd_dom_sf"/>
</dbReference>
<dbReference type="PANTHER" id="PTHR46797:SF23">
    <property type="entry name" value="HTH-TYPE TRANSCRIPTIONAL REGULATOR SUTR"/>
    <property type="match status" value="1"/>
</dbReference>
<dbReference type="RefSeq" id="WP_057644296.1">
    <property type="nucleotide sequence ID" value="NZ_LLXU01000052.1"/>
</dbReference>
<dbReference type="PROSITE" id="PS50943">
    <property type="entry name" value="HTH_CROC1"/>
    <property type="match status" value="1"/>
</dbReference>
<evidence type="ECO:0000259" key="5">
    <source>
        <dbReference type="PROSITE" id="PS50943"/>
    </source>
</evidence>
<dbReference type="Pfam" id="PF13560">
    <property type="entry name" value="HTH_31"/>
    <property type="match status" value="1"/>
</dbReference>
<dbReference type="EMBL" id="LLXU01000052">
    <property type="protein sequence ID" value="KRG46742.1"/>
    <property type="molecule type" value="Genomic_DNA"/>
</dbReference>
<dbReference type="InterPro" id="IPR010359">
    <property type="entry name" value="IrrE_HExxH"/>
</dbReference>
<dbReference type="InterPro" id="IPR018653">
    <property type="entry name" value="ScfR_C"/>
</dbReference>
<reference evidence="6 7" key="1">
    <citation type="submission" date="2015-10" db="EMBL/GenBank/DDBJ databases">
        <title>Genome sequencing and analysis of members of genus Stenotrophomonas.</title>
        <authorList>
            <person name="Patil P.P."/>
            <person name="Midha S."/>
            <person name="Patil P.B."/>
        </authorList>
    </citation>
    <scope>NUCLEOTIDE SEQUENCE [LARGE SCALE GENOMIC DNA]</scope>
    <source>
        <strain evidence="6 7">JCM 16536</strain>
    </source>
</reference>
<dbReference type="SUPFAM" id="SSF47413">
    <property type="entry name" value="lambda repressor-like DNA-binding domains"/>
    <property type="match status" value="1"/>
</dbReference>
<dbReference type="GO" id="GO:0003677">
    <property type="term" value="F:DNA binding"/>
    <property type="evidence" value="ECO:0007669"/>
    <property type="project" value="UniProtKB-KW"/>
</dbReference>
<evidence type="ECO:0000256" key="1">
    <source>
        <dbReference type="ARBA" id="ARBA00007227"/>
    </source>
</evidence>
<dbReference type="InterPro" id="IPR026281">
    <property type="entry name" value="HTH_RamB"/>
</dbReference>
<comment type="caution">
    <text evidence="6">The sequence shown here is derived from an EMBL/GenBank/DDBJ whole genome shotgun (WGS) entry which is preliminary data.</text>
</comment>
<comment type="similarity">
    <text evidence="1">Belongs to the short-chain fatty acyl-CoA assimilation regulator (ScfR) family.</text>
</comment>
<evidence type="ECO:0000313" key="7">
    <source>
        <dbReference type="Proteomes" id="UP000051802"/>
    </source>
</evidence>
<dbReference type="Pfam" id="PF09856">
    <property type="entry name" value="ScfRs"/>
    <property type="match status" value="1"/>
</dbReference>
<dbReference type="AlphaFoldDB" id="A0A0R0AN87"/>
<evidence type="ECO:0000256" key="4">
    <source>
        <dbReference type="ARBA" id="ARBA00023163"/>
    </source>
</evidence>
<protein>
    <submittedName>
        <fullName evidence="6">Cro/Cl family transcriptional regulator</fullName>
    </submittedName>
</protein>
<dbReference type="Gene3D" id="1.10.260.40">
    <property type="entry name" value="lambda repressor-like DNA-binding domains"/>
    <property type="match status" value="1"/>
</dbReference>
<evidence type="ECO:0000256" key="3">
    <source>
        <dbReference type="ARBA" id="ARBA00023125"/>
    </source>
</evidence>
<evidence type="ECO:0000313" key="6">
    <source>
        <dbReference type="EMBL" id="KRG46742.1"/>
    </source>
</evidence>
<dbReference type="GO" id="GO:0005829">
    <property type="term" value="C:cytosol"/>
    <property type="evidence" value="ECO:0007669"/>
    <property type="project" value="TreeGrafter"/>
</dbReference>
<keyword evidence="3" id="KW-0238">DNA-binding</keyword>
<dbReference type="PANTHER" id="PTHR46797">
    <property type="entry name" value="HTH-TYPE TRANSCRIPTIONAL REGULATOR"/>
    <property type="match status" value="1"/>
</dbReference>
<dbReference type="GO" id="GO:0003700">
    <property type="term" value="F:DNA-binding transcription factor activity"/>
    <property type="evidence" value="ECO:0007669"/>
    <property type="project" value="TreeGrafter"/>
</dbReference>
<accession>A0A0R0AN87</accession>
<feature type="domain" description="HTH cro/C1-type" evidence="5">
    <location>
        <begin position="12"/>
        <end position="65"/>
    </location>
</feature>
<evidence type="ECO:0000256" key="2">
    <source>
        <dbReference type="ARBA" id="ARBA00023015"/>
    </source>
</evidence>
<dbReference type="PIRSF" id="PIRSF019251">
    <property type="entry name" value="Rv0465c"/>
    <property type="match status" value="1"/>
</dbReference>
<gene>
    <name evidence="6" type="ORF">ARC20_04695</name>
</gene>
<dbReference type="InterPro" id="IPR001387">
    <property type="entry name" value="Cro/C1-type_HTH"/>
</dbReference>
<dbReference type="SMART" id="SM00530">
    <property type="entry name" value="HTH_XRE"/>
    <property type="match status" value="1"/>
</dbReference>
<dbReference type="InterPro" id="IPR050807">
    <property type="entry name" value="TransReg_Diox_bact_type"/>
</dbReference>
<dbReference type="Pfam" id="PF06114">
    <property type="entry name" value="Peptidase_M78"/>
    <property type="match status" value="1"/>
</dbReference>
<dbReference type="Proteomes" id="UP000051802">
    <property type="component" value="Unassembled WGS sequence"/>
</dbReference>